<evidence type="ECO:0000313" key="4">
    <source>
        <dbReference type="EMBL" id="OAT04124.1"/>
    </source>
</evidence>
<organism evidence="4 5">
    <name type="scientific">Blastomyces gilchristii (strain SLH14081)</name>
    <name type="common">Blastomyces dermatitidis</name>
    <dbReference type="NCBI Taxonomy" id="559298"/>
    <lineage>
        <taxon>Eukaryota</taxon>
        <taxon>Fungi</taxon>
        <taxon>Dikarya</taxon>
        <taxon>Ascomycota</taxon>
        <taxon>Pezizomycotina</taxon>
        <taxon>Eurotiomycetes</taxon>
        <taxon>Eurotiomycetidae</taxon>
        <taxon>Onygenales</taxon>
        <taxon>Ajellomycetaceae</taxon>
        <taxon>Blastomyces</taxon>
    </lineage>
</organism>
<dbReference type="InterPro" id="IPR036638">
    <property type="entry name" value="HLH_DNA-bd_sf"/>
</dbReference>
<dbReference type="Pfam" id="PF00010">
    <property type="entry name" value="HLH"/>
    <property type="match status" value="1"/>
</dbReference>
<dbReference type="CDD" id="cd11399">
    <property type="entry name" value="bHLHzip_scHMS1_like"/>
    <property type="match status" value="1"/>
</dbReference>
<accession>A0A179U822</accession>
<dbReference type="GeneID" id="8508132"/>
<dbReference type="AlphaFoldDB" id="A0A179U822"/>
<feature type="compositionally biased region" description="Polar residues" evidence="2">
    <location>
        <begin position="1081"/>
        <end position="1094"/>
    </location>
</feature>
<feature type="compositionally biased region" description="Basic and acidic residues" evidence="2">
    <location>
        <begin position="995"/>
        <end position="1013"/>
    </location>
</feature>
<dbReference type="Proteomes" id="UP000002038">
    <property type="component" value="Unassembled WGS sequence"/>
</dbReference>
<dbReference type="EMBL" id="GG657448">
    <property type="protein sequence ID" value="OAT04124.1"/>
    <property type="molecule type" value="Genomic_DNA"/>
</dbReference>
<feature type="coiled-coil region" evidence="1">
    <location>
        <begin position="267"/>
        <end position="301"/>
    </location>
</feature>
<keyword evidence="5" id="KW-1185">Reference proteome</keyword>
<dbReference type="PANTHER" id="PTHR47336">
    <property type="entry name" value="TRANSCRIPTION FACTOR HMS1-RELATED"/>
    <property type="match status" value="1"/>
</dbReference>
<feature type="compositionally biased region" description="Polar residues" evidence="2">
    <location>
        <begin position="309"/>
        <end position="342"/>
    </location>
</feature>
<dbReference type="GO" id="GO:0032933">
    <property type="term" value="P:SREBP signaling pathway"/>
    <property type="evidence" value="ECO:0007669"/>
    <property type="project" value="InterPro"/>
</dbReference>
<dbReference type="GO" id="GO:0046983">
    <property type="term" value="F:protein dimerization activity"/>
    <property type="evidence" value="ECO:0007669"/>
    <property type="project" value="InterPro"/>
</dbReference>
<feature type="region of interest" description="Disordered" evidence="2">
    <location>
        <begin position="995"/>
        <end position="1102"/>
    </location>
</feature>
<dbReference type="Gene3D" id="4.10.280.10">
    <property type="entry name" value="Helix-loop-helix DNA-binding domain"/>
    <property type="match status" value="1"/>
</dbReference>
<evidence type="ECO:0000256" key="2">
    <source>
        <dbReference type="SAM" id="MobiDB-lite"/>
    </source>
</evidence>
<name>A0A179U822_BLAGS</name>
<dbReference type="GO" id="GO:0045944">
    <property type="term" value="P:positive regulation of transcription by RNA polymerase II"/>
    <property type="evidence" value="ECO:0007669"/>
    <property type="project" value="InterPro"/>
</dbReference>
<feature type="compositionally biased region" description="Basic and acidic residues" evidence="2">
    <location>
        <begin position="1044"/>
        <end position="1059"/>
    </location>
</feature>
<evidence type="ECO:0000259" key="3">
    <source>
        <dbReference type="PROSITE" id="PS50888"/>
    </source>
</evidence>
<feature type="compositionally biased region" description="Basic and acidic residues" evidence="2">
    <location>
        <begin position="1069"/>
        <end position="1080"/>
    </location>
</feature>
<feature type="compositionally biased region" description="Low complexity" evidence="2">
    <location>
        <begin position="1019"/>
        <end position="1039"/>
    </location>
</feature>
<evidence type="ECO:0000313" key="5">
    <source>
        <dbReference type="Proteomes" id="UP000002038"/>
    </source>
</evidence>
<evidence type="ECO:0000256" key="1">
    <source>
        <dbReference type="SAM" id="Coils"/>
    </source>
</evidence>
<feature type="region of interest" description="Disordered" evidence="2">
    <location>
        <begin position="309"/>
        <end position="355"/>
    </location>
</feature>
<dbReference type="SMART" id="SM00353">
    <property type="entry name" value="HLH"/>
    <property type="match status" value="1"/>
</dbReference>
<dbReference type="SUPFAM" id="SSF47459">
    <property type="entry name" value="HLH, helix-loop-helix DNA-binding domain"/>
    <property type="match status" value="1"/>
</dbReference>
<feature type="region of interest" description="Disordered" evidence="2">
    <location>
        <begin position="909"/>
        <end position="934"/>
    </location>
</feature>
<dbReference type="KEGG" id="bgh:BDBG_00748"/>
<dbReference type="RefSeq" id="XP_002629502.1">
    <property type="nucleotide sequence ID" value="XM_002629456.2"/>
</dbReference>
<dbReference type="Pfam" id="PF09427">
    <property type="entry name" value="DUF2014"/>
    <property type="match status" value="1"/>
</dbReference>
<gene>
    <name evidence="4" type="ORF">BDBG_00748</name>
</gene>
<dbReference type="STRING" id="559298.A0A179U822"/>
<dbReference type="InterPro" id="IPR011598">
    <property type="entry name" value="bHLH_dom"/>
</dbReference>
<dbReference type="InterPro" id="IPR052099">
    <property type="entry name" value="Regulatory_TF_Diverse"/>
</dbReference>
<dbReference type="PANTHER" id="PTHR47336:SF2">
    <property type="entry name" value="TRANSCRIPTION FACTOR HMS1-RELATED"/>
    <property type="match status" value="1"/>
</dbReference>
<dbReference type="VEuPathDB" id="FungiDB:BDBG_00748"/>
<feature type="region of interest" description="Disordered" evidence="2">
    <location>
        <begin position="1"/>
        <end position="37"/>
    </location>
</feature>
<dbReference type="OrthoDB" id="2133190at2759"/>
<sequence length="1102" mass="120280">MDSPVVQGGSKSTRSPIRMSMRSPSTDTASFDTPPENLTADWSQWMRWDDIDHDDMSAHTNLFNLPSKIDEKLSDINQTMMPKTFDVLPANVPFTFTAGSSGRDTTSPQEPPFLSDISPAPSDFFDSAFGPEFVSGHRNNSVPEIASPGDITRRSTSDGNIVNPSTPLSSLSPTDRKRKAPPAEPPGPSKSDDTQSASKSLPSKKRSHNVIEKRYRANLNDKIAELRDSVPSLRALVKQKNGISGQGMRGDDEIVSSSNKLNKASILAKATEYIRHLEQRNKRLEEENVGLKNRLRQLDKVQEQNLTNYANVSGSASSPGAYTVSTDSGPGSSPGVFSQTEELSPEGSPNPLYPPEGLIKVPEYFKRLRANAPQQHYAESLNQRSDAQTTYASPGARRMTLPNKFMLGTLAALMVVGGFENQTKSDSSKKGLLGVPLQFAGDLFRFVRLYFGFLTATSWQIRALSHFALTSLVVVGAACAVFAYLFNSAPRRAKNPTKSATDSRSGVSPIEFRREAWLTSIQTVWVPSHTFFPEWFAVTWRCMEYVLSCLLGSKLYSWLTGITEDDETARAKAWDIAIDAQLTGGDPEVSKSRMVLTIFASGTLPRTPARVMLKALHCRLLLWRVGSPGSWAFRLSNHAGSILARYQWDIARNLLKNLPEDHDDALPEHLVTLLEADVDDVMTDAIMQRASNMAWNRYTQEATYGEDAMLDIVVEDTAVRSPLDALAAWWSSRALQNALIHCLDFDTLPPELKPRIAFERSLHLALNAAPLASAAYTRAAVIKAVFFDEDRVTNINTVLAALPRSKSQPAISSTNFLDSSVPPSARAEISIAVRCAMIAAILKGQVGGGSPSESSQLTLRNAIELFNVLPIDPVELTLLGFASLYHLLHVLATEQSLLSDSSLSSSICSSASDTTTSSTQQDETESSTSTSSFSTIPTPDLARIALGLIYWVRNAYNPISSGFDMELVEKAVKGCIDACQRAGIHIEAVETRWEGQHHLHHGETPNDSNDHVQDPQNVTEAPTTDTTTATTATTTTTTANGASREADQKTEHVRRDSLKSTDTGYGSLGHEDDRGDEAETTKPTTTASHANTALTPPMNLAK</sequence>
<feature type="compositionally biased region" description="Low complexity" evidence="2">
    <location>
        <begin position="12"/>
        <end position="26"/>
    </location>
</feature>
<feature type="domain" description="BHLH" evidence="3">
    <location>
        <begin position="203"/>
        <end position="277"/>
    </location>
</feature>
<proteinExistence type="predicted"/>
<keyword evidence="1" id="KW-0175">Coiled coil</keyword>
<protein>
    <submittedName>
        <fullName evidence="4">HLH transcription factor</fullName>
    </submittedName>
</protein>
<dbReference type="PROSITE" id="PS50888">
    <property type="entry name" value="BHLH"/>
    <property type="match status" value="1"/>
</dbReference>
<feature type="compositionally biased region" description="Low complexity" evidence="2">
    <location>
        <begin position="164"/>
        <end position="173"/>
    </location>
</feature>
<dbReference type="InterPro" id="IPR019006">
    <property type="entry name" value="Sre1_C"/>
</dbReference>
<feature type="compositionally biased region" description="Polar residues" evidence="2">
    <location>
        <begin position="98"/>
        <end position="108"/>
    </location>
</feature>
<feature type="region of interest" description="Disordered" evidence="2">
    <location>
        <begin position="98"/>
        <end position="210"/>
    </location>
</feature>
<reference evidence="5" key="1">
    <citation type="journal article" date="2015" name="PLoS Genet.">
        <title>The dynamic genome and transcriptome of the human fungal pathogen Blastomyces and close relative Emmonsia.</title>
        <authorList>
            <person name="Munoz J.F."/>
            <person name="Gauthier G.M."/>
            <person name="Desjardins C.A."/>
            <person name="Gallo J.E."/>
            <person name="Holder J."/>
            <person name="Sullivan T.D."/>
            <person name="Marty A.J."/>
            <person name="Carmen J.C."/>
            <person name="Chen Z."/>
            <person name="Ding L."/>
            <person name="Gujja S."/>
            <person name="Magrini V."/>
            <person name="Misas E."/>
            <person name="Mitreva M."/>
            <person name="Priest M."/>
            <person name="Saif S."/>
            <person name="Whiston E.A."/>
            <person name="Young S."/>
            <person name="Zeng Q."/>
            <person name="Goldman W.E."/>
            <person name="Mardis E.R."/>
            <person name="Taylor J.W."/>
            <person name="McEwen J.G."/>
            <person name="Clay O.K."/>
            <person name="Klein B.S."/>
            <person name="Cuomo C.A."/>
        </authorList>
    </citation>
    <scope>NUCLEOTIDE SEQUENCE [LARGE SCALE GENOMIC DNA]</scope>
    <source>
        <strain evidence="5">SLH14081</strain>
    </source>
</reference>